<evidence type="ECO:0000256" key="1">
    <source>
        <dbReference type="SAM" id="SignalP"/>
    </source>
</evidence>
<comment type="caution">
    <text evidence="2">The sequence shown here is derived from an EMBL/GenBank/DDBJ whole genome shotgun (WGS) entry which is preliminary data.</text>
</comment>
<sequence length="209" mass="21661">MSRKYYTRIFIALAASSFIALGLSQAASAQENQRVRVRGTIESLNGDTLTVKTREGSDATVALKSGWKVSGIRNASVDDIKVGDFVGVASLPKGTGPDGAIEVLIFPAAMKGTREGSRPWDLQPNSSMTNATVSNAVKAVDGHTITLTYQGKEKTISIAEGTPIVTFAPATKDDLKPGAGVIVMAEKAADGSISAAQVAVGINGVIPPM</sequence>
<keyword evidence="3" id="KW-1185">Reference proteome</keyword>
<evidence type="ECO:0008006" key="4">
    <source>
        <dbReference type="Google" id="ProtNLM"/>
    </source>
</evidence>
<dbReference type="RefSeq" id="WP_192728811.1">
    <property type="nucleotide sequence ID" value="NZ_BAAAVL010000007.1"/>
</dbReference>
<name>A0ABR9INW2_RHIVS</name>
<gene>
    <name evidence="2" type="ORF">H4W29_002029</name>
</gene>
<evidence type="ECO:0000313" key="2">
    <source>
        <dbReference type="EMBL" id="MBE1504848.1"/>
    </source>
</evidence>
<evidence type="ECO:0000313" key="3">
    <source>
        <dbReference type="Proteomes" id="UP000620262"/>
    </source>
</evidence>
<dbReference type="EMBL" id="JADBEC010000001">
    <property type="protein sequence ID" value="MBE1504848.1"/>
    <property type="molecule type" value="Genomic_DNA"/>
</dbReference>
<feature type="chain" id="PRO_5045837235" description="DUF5666 domain-containing protein" evidence="1">
    <location>
        <begin position="30"/>
        <end position="209"/>
    </location>
</feature>
<organism evidence="2 3">
    <name type="scientific">Rhizobium viscosum</name>
    <name type="common">Arthrobacter viscosus</name>
    <dbReference type="NCBI Taxonomy" id="1673"/>
    <lineage>
        <taxon>Bacteria</taxon>
        <taxon>Pseudomonadati</taxon>
        <taxon>Pseudomonadota</taxon>
        <taxon>Alphaproteobacteria</taxon>
        <taxon>Hyphomicrobiales</taxon>
        <taxon>Rhizobiaceae</taxon>
        <taxon>Rhizobium/Agrobacterium group</taxon>
        <taxon>Rhizobium</taxon>
    </lineage>
</organism>
<accession>A0ABR9INW2</accession>
<reference evidence="2 3" key="1">
    <citation type="submission" date="2020-10" db="EMBL/GenBank/DDBJ databases">
        <title>Sequencing the genomes of 1000 actinobacteria strains.</title>
        <authorList>
            <person name="Klenk H.-P."/>
        </authorList>
    </citation>
    <scope>NUCLEOTIDE SEQUENCE [LARGE SCALE GENOMIC DNA]</scope>
    <source>
        <strain evidence="2 3">DSM 7307</strain>
    </source>
</reference>
<protein>
    <recommendedName>
        <fullName evidence="4">DUF5666 domain-containing protein</fullName>
    </recommendedName>
</protein>
<dbReference type="Proteomes" id="UP000620262">
    <property type="component" value="Unassembled WGS sequence"/>
</dbReference>
<proteinExistence type="predicted"/>
<feature type="signal peptide" evidence="1">
    <location>
        <begin position="1"/>
        <end position="29"/>
    </location>
</feature>
<keyword evidence="1" id="KW-0732">Signal</keyword>